<dbReference type="PANTHER" id="PTHR38340">
    <property type="entry name" value="S-LAYER PROTEIN"/>
    <property type="match status" value="1"/>
</dbReference>
<dbReference type="SUPFAM" id="SSF49384">
    <property type="entry name" value="Carbohydrate-binding domain"/>
    <property type="match status" value="1"/>
</dbReference>
<accession>A0ABV6YBQ9</accession>
<dbReference type="Pfam" id="PF00553">
    <property type="entry name" value="CBM_2"/>
    <property type="match status" value="1"/>
</dbReference>
<evidence type="ECO:0000313" key="8">
    <source>
        <dbReference type="Proteomes" id="UP001593940"/>
    </source>
</evidence>
<dbReference type="PANTHER" id="PTHR38340:SF1">
    <property type="entry name" value="S-LAYER PROTEIN"/>
    <property type="match status" value="1"/>
</dbReference>
<evidence type="ECO:0000256" key="1">
    <source>
        <dbReference type="ARBA" id="ARBA00004613"/>
    </source>
</evidence>
<evidence type="ECO:0000256" key="5">
    <source>
        <dbReference type="SAM" id="MobiDB-lite"/>
    </source>
</evidence>
<evidence type="ECO:0000313" key="7">
    <source>
        <dbReference type="EMBL" id="MFC1458515.1"/>
    </source>
</evidence>
<dbReference type="PRINTS" id="PR00313">
    <property type="entry name" value="CABNDNGRPT"/>
</dbReference>
<keyword evidence="8" id="KW-1185">Reference proteome</keyword>
<dbReference type="InterPro" id="IPR011049">
    <property type="entry name" value="Serralysin-like_metalloprot_C"/>
</dbReference>
<evidence type="ECO:0000256" key="4">
    <source>
        <dbReference type="ARBA" id="ARBA00023295"/>
    </source>
</evidence>
<dbReference type="PROSITE" id="PS00561">
    <property type="entry name" value="CBM2_A"/>
    <property type="match status" value="1"/>
</dbReference>
<keyword evidence="3" id="KW-0378">Hydrolase</keyword>
<dbReference type="Proteomes" id="UP001593940">
    <property type="component" value="Unassembled WGS sequence"/>
</dbReference>
<name>A0ABV6YBQ9_9HYPH</name>
<feature type="domain" description="CBM2" evidence="6">
    <location>
        <begin position="502"/>
        <end position="617"/>
    </location>
</feature>
<evidence type="ECO:0000256" key="2">
    <source>
        <dbReference type="ARBA" id="ARBA00022525"/>
    </source>
</evidence>
<evidence type="ECO:0000256" key="3">
    <source>
        <dbReference type="ARBA" id="ARBA00022801"/>
    </source>
</evidence>
<dbReference type="PROSITE" id="PS00330">
    <property type="entry name" value="HEMOLYSIN_CALCIUM"/>
    <property type="match status" value="1"/>
</dbReference>
<dbReference type="InterPro" id="IPR050557">
    <property type="entry name" value="RTX_toxin/Mannuronan_C5-epim"/>
</dbReference>
<organism evidence="7 8">
    <name type="scientific">Microvirga arabica</name>
    <dbReference type="NCBI Taxonomy" id="1128671"/>
    <lineage>
        <taxon>Bacteria</taxon>
        <taxon>Pseudomonadati</taxon>
        <taxon>Pseudomonadota</taxon>
        <taxon>Alphaproteobacteria</taxon>
        <taxon>Hyphomicrobiales</taxon>
        <taxon>Methylobacteriaceae</taxon>
        <taxon>Microvirga</taxon>
    </lineage>
</organism>
<dbReference type="InterPro" id="IPR008965">
    <property type="entry name" value="CBM2/CBM3_carb-bd_dom_sf"/>
</dbReference>
<reference evidence="7 8" key="1">
    <citation type="submission" date="2024-09" db="EMBL/GenBank/DDBJ databases">
        <title>Nodulacao em especies de Leguminosae Basais da Amazonia e Caracterizacao dos Rizobios e Bacterias Associadas aos Nodulos.</title>
        <authorList>
            <person name="Jambeiro I.C.A."/>
            <person name="Lopes I.S."/>
            <person name="Aguiar E.R.G.R."/>
            <person name="Santos A.F.J."/>
            <person name="Dos Santos J.M.F."/>
            <person name="Gross E."/>
        </authorList>
    </citation>
    <scope>NUCLEOTIDE SEQUENCE [LARGE SCALE GENOMIC DNA]</scope>
    <source>
        <strain evidence="7 8">BRUESC1165</strain>
    </source>
</reference>
<gene>
    <name evidence="7" type="ORF">ACETIH_17780</name>
</gene>
<dbReference type="SUPFAM" id="SSF51120">
    <property type="entry name" value="beta-Roll"/>
    <property type="match status" value="3"/>
</dbReference>
<feature type="region of interest" description="Disordered" evidence="5">
    <location>
        <begin position="360"/>
        <end position="380"/>
    </location>
</feature>
<keyword evidence="4" id="KW-0326">Glycosidase</keyword>
<comment type="subcellular location">
    <subcellularLocation>
        <location evidence="1">Secreted</location>
    </subcellularLocation>
</comment>
<dbReference type="RefSeq" id="WP_377030432.1">
    <property type="nucleotide sequence ID" value="NZ_JBHOMY010000056.1"/>
</dbReference>
<evidence type="ECO:0000259" key="6">
    <source>
        <dbReference type="PROSITE" id="PS51173"/>
    </source>
</evidence>
<dbReference type="EMBL" id="JBHOMY010000056">
    <property type="protein sequence ID" value="MFC1458515.1"/>
    <property type="molecule type" value="Genomic_DNA"/>
</dbReference>
<dbReference type="InterPro" id="IPR001343">
    <property type="entry name" value="Hemolysn_Ca-bd"/>
</dbReference>
<keyword evidence="2" id="KW-0964">Secreted</keyword>
<dbReference type="InterPro" id="IPR001919">
    <property type="entry name" value="CBD2"/>
</dbReference>
<dbReference type="InterPro" id="IPR018511">
    <property type="entry name" value="Hemolysin-typ_Ca-bd_CS"/>
</dbReference>
<comment type="caution">
    <text evidence="7">The sequence shown here is derived from an EMBL/GenBank/DDBJ whole genome shotgun (WGS) entry which is preliminary data.</text>
</comment>
<protein>
    <submittedName>
        <fullName evidence="7">Cellulose binding domain-containing protein</fullName>
    </submittedName>
</protein>
<dbReference type="Gene3D" id="2.150.10.10">
    <property type="entry name" value="Serralysin-like metalloprotease, C-terminal"/>
    <property type="match status" value="3"/>
</dbReference>
<dbReference type="PROSITE" id="PS51173">
    <property type="entry name" value="CBM2"/>
    <property type="match status" value="1"/>
</dbReference>
<dbReference type="SMART" id="SM00637">
    <property type="entry name" value="CBD_II"/>
    <property type="match status" value="1"/>
</dbReference>
<sequence>MASVQTSVQNTGQSSSAGTTSFITVHADGKSNVNIRITEAGGKLVFDVSVAPGSNPNLSTLQALYFNISGLDLNENTTLKVEGASISRSGVIGDRAGFDSSNVNGHGGPYDAFVEFGSKGVYSTTFTLSDPASNEPLRLNPLSGQTFGFRLDTPDDKITAVASQLPVQQPVLDPTIPDGNGPDVTGSYDDLIEAGDGDDIIHGGRGNDEMQGEGGNDTIVGGTDYGRLAWDGGTLTKVTIGDNLYGNDGADTYFYATGDGVDLIWDFRPDEDTIVIGYSSTEIIGATFVRGVTNCIETSSHDKIALILGKGATTHDAIIINDFGGLRDSTRASFVFADGKRMSMKEVLALAENSPVPTALQDTWTGTAGGNGRNSGRASNSLDLFGSNGAETLIGRMGDDRLYGNEGFNQLNGNDGHDELYGGNARDILIGGRGDDLGLGNGGADIVVGGVGSDKLYGGGADIIYGDTDGLDDGKDIFNQGFDFRFNLGLEEKYRALFESAEPTAGSGVSAGPLVITPGKNWWGGFEVTVAVKADASLGGWNLFLNSAYEITSIWGAELKKVQDGSTSSLYELKNAPWNGSLAKGQTTTVGFTVRTPFDLVVENSNLLMAGLKIGTDRTLDPGVAGALSLVNRELAGMKEVTATESYTLAGSTKKLAALSGNKAIDLAGNKIGNTIIGNDGSNEITGREGKDILTGKRGKDTFIFDTALSKANLDTITDFDVKNDRFWLDNAIFKKLGSGNATKPKQLKKSFFSLDEAKDKNDHVIYDKTTGVLSYDADGSGNGQAVAFAKLKAGVELKFSYFYVI</sequence>
<dbReference type="Pfam" id="PF00353">
    <property type="entry name" value="HemolysinCabind"/>
    <property type="match status" value="4"/>
</dbReference>
<proteinExistence type="predicted"/>
<dbReference type="InterPro" id="IPR018366">
    <property type="entry name" value="CBM2_CS"/>
</dbReference>